<keyword evidence="5" id="KW-1185">Reference proteome</keyword>
<dbReference type="SUPFAM" id="SSF56645">
    <property type="entry name" value="Acyl-CoA dehydrogenase NM domain-like"/>
    <property type="match status" value="1"/>
</dbReference>
<feature type="domain" description="Acyl-CoA dehydrogenase/oxidase N-terminal" evidence="2">
    <location>
        <begin position="13"/>
        <end position="74"/>
    </location>
</feature>
<evidence type="ECO:0000313" key="4">
    <source>
        <dbReference type="EMBL" id="NKE56013.1"/>
    </source>
</evidence>
<protein>
    <recommendedName>
        <fullName evidence="6">Acyl-CoA dehydrogenase</fullName>
    </recommendedName>
</protein>
<dbReference type="Gene3D" id="1.20.140.10">
    <property type="entry name" value="Butyryl-CoA Dehydrogenase, subunit A, domain 3"/>
    <property type="match status" value="1"/>
</dbReference>
<feature type="domain" description="Acyl-CoA dehydrogenase C-terminal" evidence="3">
    <location>
        <begin position="211"/>
        <end position="342"/>
    </location>
</feature>
<dbReference type="Proteomes" id="UP001515943">
    <property type="component" value="Unassembled WGS sequence"/>
</dbReference>
<dbReference type="PANTHER" id="PTHR43884:SF12">
    <property type="entry name" value="ISOVALERYL-COA DEHYDROGENASE, MITOCHONDRIAL-RELATED"/>
    <property type="match status" value="1"/>
</dbReference>
<dbReference type="InterPro" id="IPR037069">
    <property type="entry name" value="AcylCoA_DH/ox_N_sf"/>
</dbReference>
<organism evidence="4 5">
    <name type="scientific">Lentzea indica</name>
    <dbReference type="NCBI Taxonomy" id="2604800"/>
    <lineage>
        <taxon>Bacteria</taxon>
        <taxon>Bacillati</taxon>
        <taxon>Actinomycetota</taxon>
        <taxon>Actinomycetes</taxon>
        <taxon>Pseudonocardiales</taxon>
        <taxon>Pseudonocardiaceae</taxon>
        <taxon>Lentzea</taxon>
    </lineage>
</organism>
<dbReference type="PANTHER" id="PTHR43884">
    <property type="entry name" value="ACYL-COA DEHYDROGENASE"/>
    <property type="match status" value="1"/>
</dbReference>
<dbReference type="InterPro" id="IPR013107">
    <property type="entry name" value="Acyl-CoA_DH_C"/>
</dbReference>
<accession>A0ABX1FAQ5</accession>
<dbReference type="Gene3D" id="2.40.110.10">
    <property type="entry name" value="Butyryl-CoA Dehydrogenase, subunit A, domain 2"/>
    <property type="match status" value="1"/>
</dbReference>
<dbReference type="InterPro" id="IPR036250">
    <property type="entry name" value="AcylCo_DH-like_C"/>
</dbReference>
<evidence type="ECO:0000259" key="3">
    <source>
        <dbReference type="Pfam" id="PF08028"/>
    </source>
</evidence>
<reference evidence="4 5" key="1">
    <citation type="submission" date="2019-08" db="EMBL/GenBank/DDBJ databases">
        <title>Lentzea from Indian Himalayas.</title>
        <authorList>
            <person name="Mandal S."/>
            <person name="Mallick Gupta A."/>
            <person name="Maiti P.K."/>
            <person name="Sarkar J."/>
            <person name="Mandal S."/>
        </authorList>
    </citation>
    <scope>NUCLEOTIDE SEQUENCE [LARGE SCALE GENOMIC DNA]</scope>
    <source>
        <strain evidence="4 5">PSKA42</strain>
    </source>
</reference>
<evidence type="ECO:0000313" key="5">
    <source>
        <dbReference type="Proteomes" id="UP001515943"/>
    </source>
</evidence>
<dbReference type="InterPro" id="IPR013786">
    <property type="entry name" value="AcylCoA_DH/ox_N"/>
</dbReference>
<evidence type="ECO:0000256" key="1">
    <source>
        <dbReference type="ARBA" id="ARBA00023002"/>
    </source>
</evidence>
<proteinExistence type="predicted"/>
<sequence length="363" mass="38543">MDLHALIRTEAPAAERDRGLTSPVLTALADHGLHRMLVPRRHGGLELGLPEWSSQVQELSRADASTGWTVMTTTISSSLAWYLPADSADEIFGDRRSVVAGTAAAIGTGVSADGGYRVSGHWGWGSAVPYSQWVIGGCVTPDGPRLAVYPRSDVTVHDTWHVAGLRATASHEFSVSDAFVPAGRTALPGVTPPGTNGPLVRFPFFCLLAAGVASVGLGTARRSVDEIEDLAVEKTPQHTTKRLAEQTGAQIEIALMEARLSAARAFLDDELRAVWELAEAGSPVPDAVKGRLRLACTFASAEATEVTQKAFALGGGTSVFEASALQRCLRDAHAANQHTIVSRRLLETYSMVRLGLGPDTARF</sequence>
<dbReference type="Gene3D" id="1.10.540.10">
    <property type="entry name" value="Acyl-CoA dehydrogenase/oxidase, N-terminal domain"/>
    <property type="match status" value="1"/>
</dbReference>
<gene>
    <name evidence="4" type="ORF">FXN61_03895</name>
</gene>
<dbReference type="Pfam" id="PF08028">
    <property type="entry name" value="Acyl-CoA_dh_2"/>
    <property type="match status" value="1"/>
</dbReference>
<dbReference type="Pfam" id="PF02771">
    <property type="entry name" value="Acyl-CoA_dh_N"/>
    <property type="match status" value="1"/>
</dbReference>
<dbReference type="EMBL" id="VSRL01000008">
    <property type="protein sequence ID" value="NKE56013.1"/>
    <property type="molecule type" value="Genomic_DNA"/>
</dbReference>
<evidence type="ECO:0008006" key="6">
    <source>
        <dbReference type="Google" id="ProtNLM"/>
    </source>
</evidence>
<dbReference type="RefSeq" id="WP_167970323.1">
    <property type="nucleotide sequence ID" value="NZ_VSRL01000008.1"/>
</dbReference>
<dbReference type="SUPFAM" id="SSF47203">
    <property type="entry name" value="Acyl-CoA dehydrogenase C-terminal domain-like"/>
    <property type="match status" value="1"/>
</dbReference>
<comment type="caution">
    <text evidence="4">The sequence shown here is derived from an EMBL/GenBank/DDBJ whole genome shotgun (WGS) entry which is preliminary data.</text>
</comment>
<evidence type="ECO:0000259" key="2">
    <source>
        <dbReference type="Pfam" id="PF02771"/>
    </source>
</evidence>
<name>A0ABX1FAQ5_9PSEU</name>
<dbReference type="InterPro" id="IPR009100">
    <property type="entry name" value="AcylCoA_DH/oxidase_NM_dom_sf"/>
</dbReference>
<dbReference type="PIRSF" id="PIRSF016578">
    <property type="entry name" value="HsaA"/>
    <property type="match status" value="1"/>
</dbReference>
<dbReference type="InterPro" id="IPR046373">
    <property type="entry name" value="Acyl-CoA_Oxase/DH_mid-dom_sf"/>
</dbReference>
<keyword evidence="1" id="KW-0560">Oxidoreductase</keyword>